<comment type="caution">
    <text evidence="2">The sequence shown here is derived from an EMBL/GenBank/DDBJ whole genome shotgun (WGS) entry which is preliminary data.</text>
</comment>
<reference evidence="2" key="1">
    <citation type="journal article" date="2023" name="Mol. Phylogenet. Evol.">
        <title>Genome-scale phylogeny and comparative genomics of the fungal order Sordariales.</title>
        <authorList>
            <person name="Hensen N."/>
            <person name="Bonometti L."/>
            <person name="Westerberg I."/>
            <person name="Brannstrom I.O."/>
            <person name="Guillou S."/>
            <person name="Cros-Aarteil S."/>
            <person name="Calhoun S."/>
            <person name="Haridas S."/>
            <person name="Kuo A."/>
            <person name="Mondo S."/>
            <person name="Pangilinan J."/>
            <person name="Riley R."/>
            <person name="LaButti K."/>
            <person name="Andreopoulos B."/>
            <person name="Lipzen A."/>
            <person name="Chen C."/>
            <person name="Yan M."/>
            <person name="Daum C."/>
            <person name="Ng V."/>
            <person name="Clum A."/>
            <person name="Steindorff A."/>
            <person name="Ohm R.A."/>
            <person name="Martin F."/>
            <person name="Silar P."/>
            <person name="Natvig D.O."/>
            <person name="Lalanne C."/>
            <person name="Gautier V."/>
            <person name="Ament-Velasquez S.L."/>
            <person name="Kruys A."/>
            <person name="Hutchinson M.I."/>
            <person name="Powell A.J."/>
            <person name="Barry K."/>
            <person name="Miller A.N."/>
            <person name="Grigoriev I.V."/>
            <person name="Debuchy R."/>
            <person name="Gladieux P."/>
            <person name="Hiltunen Thoren M."/>
            <person name="Johannesson H."/>
        </authorList>
    </citation>
    <scope>NUCLEOTIDE SEQUENCE</scope>
    <source>
        <strain evidence="2">CBS 314.62</strain>
    </source>
</reference>
<evidence type="ECO:0000313" key="3">
    <source>
        <dbReference type="Proteomes" id="UP001270362"/>
    </source>
</evidence>
<dbReference type="Proteomes" id="UP001270362">
    <property type="component" value="Unassembled WGS sequence"/>
</dbReference>
<name>A0AAE1CF20_9PEZI</name>
<evidence type="ECO:0000313" key="2">
    <source>
        <dbReference type="EMBL" id="KAK3692186.1"/>
    </source>
</evidence>
<feature type="compositionally biased region" description="Low complexity" evidence="1">
    <location>
        <begin position="10"/>
        <end position="20"/>
    </location>
</feature>
<keyword evidence="3" id="KW-1185">Reference proteome</keyword>
<evidence type="ECO:0000256" key="1">
    <source>
        <dbReference type="SAM" id="MobiDB-lite"/>
    </source>
</evidence>
<sequence length="229" mass="25991">MHRDEITRATTPHHTPPLHTGLEKKNIANWQVEEAGCQSLSQTATSNNFEPSQPTHAHFQRGRGMSFLLSSCAVRCETDKDKGVSFPTGSELAGSVVGWSGRRRPPFSFSFLPVFSVRLLHHHHHQSKSSLWAANQNPDMTCMRWLVLEEPRKLHYHYHCTSRGEFQFVIEYWPLYRRSRQAGNRFRLVLPAGSACPVGRDVSLGWNRQAWSSINGGSFGQNVVIQDRA</sequence>
<protein>
    <submittedName>
        <fullName evidence="2">Uncharacterized protein</fullName>
    </submittedName>
</protein>
<organism evidence="2 3">
    <name type="scientific">Podospora appendiculata</name>
    <dbReference type="NCBI Taxonomy" id="314037"/>
    <lineage>
        <taxon>Eukaryota</taxon>
        <taxon>Fungi</taxon>
        <taxon>Dikarya</taxon>
        <taxon>Ascomycota</taxon>
        <taxon>Pezizomycotina</taxon>
        <taxon>Sordariomycetes</taxon>
        <taxon>Sordariomycetidae</taxon>
        <taxon>Sordariales</taxon>
        <taxon>Podosporaceae</taxon>
        <taxon>Podospora</taxon>
    </lineage>
</organism>
<reference evidence="2" key="2">
    <citation type="submission" date="2023-06" db="EMBL/GenBank/DDBJ databases">
        <authorList>
            <consortium name="Lawrence Berkeley National Laboratory"/>
            <person name="Haridas S."/>
            <person name="Hensen N."/>
            <person name="Bonometti L."/>
            <person name="Westerberg I."/>
            <person name="Brannstrom I.O."/>
            <person name="Guillou S."/>
            <person name="Cros-Aarteil S."/>
            <person name="Calhoun S."/>
            <person name="Kuo A."/>
            <person name="Mondo S."/>
            <person name="Pangilinan J."/>
            <person name="Riley R."/>
            <person name="Labutti K."/>
            <person name="Andreopoulos B."/>
            <person name="Lipzen A."/>
            <person name="Chen C."/>
            <person name="Yanf M."/>
            <person name="Daum C."/>
            <person name="Ng V."/>
            <person name="Clum A."/>
            <person name="Steindorff A."/>
            <person name="Ohm R."/>
            <person name="Martin F."/>
            <person name="Silar P."/>
            <person name="Natvig D."/>
            <person name="Lalanne C."/>
            <person name="Gautier V."/>
            <person name="Ament-Velasquez S.L."/>
            <person name="Kruys A."/>
            <person name="Hutchinson M.I."/>
            <person name="Powell A.J."/>
            <person name="Barry K."/>
            <person name="Miller A.N."/>
            <person name="Grigoriev I.V."/>
            <person name="Debuchy R."/>
            <person name="Gladieux P."/>
            <person name="Thoren M.H."/>
            <person name="Johannesson H."/>
        </authorList>
    </citation>
    <scope>NUCLEOTIDE SEQUENCE</scope>
    <source>
        <strain evidence="2">CBS 314.62</strain>
    </source>
</reference>
<proteinExistence type="predicted"/>
<gene>
    <name evidence="2" type="ORF">B0T22DRAFT_6393</name>
</gene>
<dbReference type="EMBL" id="JAULSO010000001">
    <property type="protein sequence ID" value="KAK3692186.1"/>
    <property type="molecule type" value="Genomic_DNA"/>
</dbReference>
<dbReference type="AlphaFoldDB" id="A0AAE1CF20"/>
<accession>A0AAE1CF20</accession>
<feature type="region of interest" description="Disordered" evidence="1">
    <location>
        <begin position="1"/>
        <end position="20"/>
    </location>
</feature>